<dbReference type="GO" id="GO:0004410">
    <property type="term" value="F:homocitrate synthase activity"/>
    <property type="evidence" value="ECO:0007669"/>
    <property type="project" value="UniProtKB-EC"/>
</dbReference>
<sequence>MPAPPGHTTSFGRPTMIQPPANGMWPSPFNPGIAAWGGEERTLRIADCTLRDGEQQAGIVMDREAKLEIARMLDELGVYEIEAGTVASSEEDRAAIAAIVAAGLDARISVLCRGLTQDIDLAASLGVWGVRLSFPISEVERAHKLKGISNADYLEKALMLTRHARDKGLAVIFSPYDTTRAEPEFLAELVAALDRSGTVDRLRIVDTTGCALPEAITDIVSRIRQAAPGLALEIHCHNDFGLACANTLAGVRAGADYVSSTINGLGERCGNAATEDVVMALEVLEGYRTGLKLETFQAISRRVEALSRIPVPVNKAVVGANAFRHEAGMVVAGVLKEPFTAESYKPEIVGQKREILLGKKSGLVSVAHKLGELGLTLPQEAHPALLDRVKVIATRERRAVTNDELRALVEEAKAA</sequence>
<evidence type="ECO:0000256" key="4">
    <source>
        <dbReference type="ARBA" id="ARBA00020735"/>
    </source>
</evidence>
<keyword evidence="10" id="KW-1185">Reference proteome</keyword>
<comment type="similarity">
    <text evidence="2 7">Belongs to the alpha-IPM synthase/homocitrate synthase family.</text>
</comment>
<evidence type="ECO:0000256" key="1">
    <source>
        <dbReference type="ARBA" id="ARBA00003050"/>
    </source>
</evidence>
<dbReference type="InterPro" id="IPR013785">
    <property type="entry name" value="Aldolase_TIM"/>
</dbReference>
<dbReference type="SUPFAM" id="SSF51569">
    <property type="entry name" value="Aldolase"/>
    <property type="match status" value="1"/>
</dbReference>
<dbReference type="InterPro" id="IPR002034">
    <property type="entry name" value="AIPM/Hcit_synth_CS"/>
</dbReference>
<dbReference type="InterPro" id="IPR054691">
    <property type="entry name" value="LeuA/HCS_post-cat"/>
</dbReference>
<evidence type="ECO:0000256" key="5">
    <source>
        <dbReference type="ARBA" id="ARBA00022679"/>
    </source>
</evidence>
<comment type="caution">
    <text evidence="9">The sequence shown here is derived from an EMBL/GenBank/DDBJ whole genome shotgun (WGS) entry which is preliminary data.</text>
</comment>
<dbReference type="PROSITE" id="PS00815">
    <property type="entry name" value="AIPM_HOMOCIT_SYNTH_1"/>
    <property type="match status" value="1"/>
</dbReference>
<evidence type="ECO:0000256" key="7">
    <source>
        <dbReference type="RuleBase" id="RU003523"/>
    </source>
</evidence>
<evidence type="ECO:0000256" key="3">
    <source>
        <dbReference type="ARBA" id="ARBA00012974"/>
    </source>
</evidence>
<keyword evidence="5 7" id="KW-0808">Transferase</keyword>
<dbReference type="EC" id="2.3.3.14" evidence="3"/>
<dbReference type="PROSITE" id="PS00816">
    <property type="entry name" value="AIPM_HOMOCIT_SYNTH_2"/>
    <property type="match status" value="1"/>
</dbReference>
<dbReference type="Gene3D" id="3.20.20.70">
    <property type="entry name" value="Aldolase class I"/>
    <property type="match status" value="1"/>
</dbReference>
<dbReference type="Pfam" id="PF00682">
    <property type="entry name" value="HMGL-like"/>
    <property type="match status" value="1"/>
</dbReference>
<proteinExistence type="inferred from homology"/>
<evidence type="ECO:0000256" key="2">
    <source>
        <dbReference type="ARBA" id="ARBA00006154"/>
    </source>
</evidence>
<comment type="function">
    <text evidence="1">This protein is a Fe-Mo-cofactor biosynthetic component.</text>
</comment>
<evidence type="ECO:0000256" key="6">
    <source>
        <dbReference type="ARBA" id="ARBA00048019"/>
    </source>
</evidence>
<dbReference type="PANTHER" id="PTHR42880:SF1">
    <property type="entry name" value="ISOPROPYLMALATE_HOMOCITRATE_CITRAMALATE SYNTHASE FAMILY PROTEIN"/>
    <property type="match status" value="1"/>
</dbReference>
<dbReference type="AlphaFoldDB" id="A0A4Y8RMP0"/>
<comment type="catalytic activity">
    <reaction evidence="6">
        <text>acetyl-CoA + 2-oxoglutarate + H2O = (2R)-homocitrate + CoA + H(+)</text>
        <dbReference type="Rhea" id="RHEA:12929"/>
        <dbReference type="ChEBI" id="CHEBI:15377"/>
        <dbReference type="ChEBI" id="CHEBI:15378"/>
        <dbReference type="ChEBI" id="CHEBI:16810"/>
        <dbReference type="ChEBI" id="CHEBI:57287"/>
        <dbReference type="ChEBI" id="CHEBI:57288"/>
        <dbReference type="ChEBI" id="CHEBI:58884"/>
        <dbReference type="EC" id="2.3.3.14"/>
    </reaction>
</comment>
<dbReference type="Pfam" id="PF22617">
    <property type="entry name" value="HCS_D2"/>
    <property type="match status" value="1"/>
</dbReference>
<evidence type="ECO:0000259" key="8">
    <source>
        <dbReference type="PROSITE" id="PS50991"/>
    </source>
</evidence>
<name>A0A4Y8RMP0_9HYPH</name>
<organism evidence="9 10">
    <name type="scientific">Jiella endophytica</name>
    <dbReference type="NCBI Taxonomy" id="2558362"/>
    <lineage>
        <taxon>Bacteria</taxon>
        <taxon>Pseudomonadati</taxon>
        <taxon>Pseudomonadota</taxon>
        <taxon>Alphaproteobacteria</taxon>
        <taxon>Hyphomicrobiales</taxon>
        <taxon>Aurantimonadaceae</taxon>
        <taxon>Jiella</taxon>
    </lineage>
</organism>
<gene>
    <name evidence="9" type="ORF">E3C22_05560</name>
</gene>
<dbReference type="OrthoDB" id="9803573at2"/>
<protein>
    <recommendedName>
        <fullName evidence="4">Homocitrate synthase</fullName>
        <ecNumber evidence="3">2.3.3.14</ecNumber>
    </recommendedName>
</protein>
<dbReference type="InterPro" id="IPR000891">
    <property type="entry name" value="PYR_CT"/>
</dbReference>
<dbReference type="Gene3D" id="1.10.238.260">
    <property type="match status" value="1"/>
</dbReference>
<evidence type="ECO:0000313" key="10">
    <source>
        <dbReference type="Proteomes" id="UP000298179"/>
    </source>
</evidence>
<dbReference type="PANTHER" id="PTHR42880">
    <property type="entry name" value="HOMOCITRATE SYNTHASE"/>
    <property type="match status" value="1"/>
</dbReference>
<dbReference type="EMBL" id="SOZD01000002">
    <property type="protein sequence ID" value="TFF24858.1"/>
    <property type="molecule type" value="Genomic_DNA"/>
</dbReference>
<dbReference type="PROSITE" id="PS50991">
    <property type="entry name" value="PYR_CT"/>
    <property type="match status" value="1"/>
</dbReference>
<dbReference type="GO" id="GO:0019752">
    <property type="term" value="P:carboxylic acid metabolic process"/>
    <property type="evidence" value="ECO:0007669"/>
    <property type="project" value="InterPro"/>
</dbReference>
<evidence type="ECO:0000313" key="9">
    <source>
        <dbReference type="EMBL" id="TFF24858.1"/>
    </source>
</evidence>
<accession>A0A4Y8RMP0</accession>
<feature type="domain" description="Pyruvate carboxyltransferase" evidence="8">
    <location>
        <begin position="43"/>
        <end position="297"/>
    </location>
</feature>
<reference evidence="9 10" key="1">
    <citation type="submission" date="2019-03" db="EMBL/GenBank/DDBJ databases">
        <title>Jiella endophytica sp. nov., a novel endophytic bacterium isolated from root of Ficus microcarpa Linn. f.</title>
        <authorList>
            <person name="Tuo L."/>
        </authorList>
    </citation>
    <scope>NUCLEOTIDE SEQUENCE [LARGE SCALE GENOMIC DNA]</scope>
    <source>
        <strain evidence="9 10">CBS5Q-3</strain>
    </source>
</reference>
<dbReference type="Proteomes" id="UP000298179">
    <property type="component" value="Unassembled WGS sequence"/>
</dbReference>